<keyword evidence="3" id="KW-0560">Oxidoreductase</keyword>
<dbReference type="PANTHER" id="PTHR30011:SF16">
    <property type="entry name" value="C2H2 FINGER DOMAIN TRANSCRIPTION FACTOR (EUROFUNG)-RELATED"/>
    <property type="match status" value="1"/>
</dbReference>
<evidence type="ECO:0000256" key="1">
    <source>
        <dbReference type="ARBA" id="ARBA00022630"/>
    </source>
</evidence>
<protein>
    <submittedName>
        <fullName evidence="7">LLM class flavin-dependent oxidoreductase</fullName>
    </submittedName>
</protein>
<evidence type="ECO:0000313" key="7">
    <source>
        <dbReference type="EMBL" id="MCU6796870.1"/>
    </source>
</evidence>
<evidence type="ECO:0000256" key="3">
    <source>
        <dbReference type="ARBA" id="ARBA00023002"/>
    </source>
</evidence>
<keyword evidence="1" id="KW-0285">Flavoprotein</keyword>
<comment type="caution">
    <text evidence="7">The sequence shown here is derived from an EMBL/GenBank/DDBJ whole genome shotgun (WGS) entry which is preliminary data.</text>
</comment>
<accession>A0ABT2UQE1</accession>
<keyword evidence="4" id="KW-0503">Monooxygenase</keyword>
<evidence type="ECO:0000256" key="2">
    <source>
        <dbReference type="ARBA" id="ARBA00022643"/>
    </source>
</evidence>
<comment type="similarity">
    <text evidence="5">Belongs to the NtaA/SnaA/DszA monooxygenase family.</text>
</comment>
<keyword evidence="2" id="KW-0288">FMN</keyword>
<sequence length="444" mass="49472">MSNENKQMKLGAILMETGHHVAAWRHPNAGASRVVDVKYYQEMARTAERGKLDLVFFADTLGVPNYNSFFDHNVTIRLEPLTLLASLAAVTSHIGLAATATTTYNEPFHVARMFSSLDHISGGRTGWNVVTSALADEALNFSKEYHLEHSLRYERAKEFLKVVTGLWDSWEDDAFLFDKESGHFADSSKMHVLHHRGEHFNVRGPLNISRSPQGYPVIIQAGSSEEGQNLAAQTAELVFTAQPTLERAQAFYAGLKAKVAAFGRSTNELLIMPGVFPVIGATEQEAKDKLEQLQELIHPAVGIDVLSRKLGHDISGYPLDEPLPDLPESNGDKSRNHLLIDIARKEGLTIRELYMRVAGSRGHHTVVGTPAQVADHLEEWFVKQGADGFNIMSPYLPDGLDEFVDLVVPELQRRGLFRTEYEGTMLRDHLGLSRPNNQFAREPQ</sequence>
<dbReference type="Gene3D" id="3.20.20.30">
    <property type="entry name" value="Luciferase-like domain"/>
    <property type="match status" value="1"/>
</dbReference>
<organism evidence="7 8">
    <name type="scientific">Paenibacillus baimaensis</name>
    <dbReference type="NCBI Taxonomy" id="2982185"/>
    <lineage>
        <taxon>Bacteria</taxon>
        <taxon>Bacillati</taxon>
        <taxon>Bacillota</taxon>
        <taxon>Bacilli</taxon>
        <taxon>Bacillales</taxon>
        <taxon>Paenibacillaceae</taxon>
        <taxon>Paenibacillus</taxon>
    </lineage>
</organism>
<evidence type="ECO:0000256" key="4">
    <source>
        <dbReference type="ARBA" id="ARBA00023033"/>
    </source>
</evidence>
<dbReference type="PANTHER" id="PTHR30011">
    <property type="entry name" value="ALKANESULFONATE MONOOXYGENASE-RELATED"/>
    <property type="match status" value="1"/>
</dbReference>
<evidence type="ECO:0000256" key="5">
    <source>
        <dbReference type="ARBA" id="ARBA00033748"/>
    </source>
</evidence>
<dbReference type="Pfam" id="PF00296">
    <property type="entry name" value="Bac_luciferase"/>
    <property type="match status" value="1"/>
</dbReference>
<dbReference type="PIRSF" id="PIRSF000337">
    <property type="entry name" value="NTA_MOA"/>
    <property type="match status" value="1"/>
</dbReference>
<dbReference type="RefSeq" id="WP_262687695.1">
    <property type="nucleotide sequence ID" value="NZ_JAOQIO010000110.1"/>
</dbReference>
<feature type="domain" description="Luciferase-like" evidence="6">
    <location>
        <begin position="20"/>
        <end position="387"/>
    </location>
</feature>
<dbReference type="InterPro" id="IPR051260">
    <property type="entry name" value="Diverse_substr_monoxygenases"/>
</dbReference>
<dbReference type="SUPFAM" id="SSF51679">
    <property type="entry name" value="Bacterial luciferase-like"/>
    <property type="match status" value="1"/>
</dbReference>
<dbReference type="InterPro" id="IPR036661">
    <property type="entry name" value="Luciferase-like_sf"/>
</dbReference>
<dbReference type="EMBL" id="JAOQIO010000110">
    <property type="protein sequence ID" value="MCU6796870.1"/>
    <property type="molecule type" value="Genomic_DNA"/>
</dbReference>
<keyword evidence="8" id="KW-1185">Reference proteome</keyword>
<gene>
    <name evidence="7" type="ORF">OB236_32565</name>
</gene>
<dbReference type="InterPro" id="IPR016215">
    <property type="entry name" value="NTA_MOA"/>
</dbReference>
<dbReference type="NCBIfam" id="TIGR03860">
    <property type="entry name" value="FMN_nitrolo"/>
    <property type="match status" value="1"/>
</dbReference>
<evidence type="ECO:0000313" key="8">
    <source>
        <dbReference type="Proteomes" id="UP001652445"/>
    </source>
</evidence>
<reference evidence="7 8" key="1">
    <citation type="submission" date="2022-09" db="EMBL/GenBank/DDBJ databases">
        <authorList>
            <person name="Han X.L."/>
            <person name="Wang Q."/>
            <person name="Lu T."/>
        </authorList>
    </citation>
    <scope>NUCLEOTIDE SEQUENCE [LARGE SCALE GENOMIC DNA]</scope>
    <source>
        <strain evidence="7 8">WQ 127069</strain>
    </source>
</reference>
<dbReference type="CDD" id="cd01095">
    <property type="entry name" value="Nitrilotriacetate_monoxgenase"/>
    <property type="match status" value="1"/>
</dbReference>
<evidence type="ECO:0000259" key="6">
    <source>
        <dbReference type="Pfam" id="PF00296"/>
    </source>
</evidence>
<name>A0ABT2UQE1_9BACL</name>
<dbReference type="Proteomes" id="UP001652445">
    <property type="component" value="Unassembled WGS sequence"/>
</dbReference>
<proteinExistence type="inferred from homology"/>
<dbReference type="InterPro" id="IPR011251">
    <property type="entry name" value="Luciferase-like_dom"/>
</dbReference>